<sequence>MRQPARLVIMILVLLLCTGAMVSAAAYSFRTDQPRDLTYAPSDGAFSQVLLNGRSGQLEQAVQTGAGFLSSGLPGVVALQHQPDDFMITHGLWVADARSGDDQLRVVFQVSRSEVSLLGVITGTDGLIFSPSLPVSHGHERRARAGRVAGTMIVGAGQAPFSASTRVSGSGDCVDWAATVTSRTPTADSVLSFRSCAGTGLQRLSYQRVGRPAVRLSTVSANQAHGRFSGSLATAPITARDLGQWTPGTVDFALRDGTGVTPVDVEADIPPAVLPGNRFAIAGIDHSVTVFTRHGKTAQVAWTAHPGGRVSRLVSVGQLLVAITDQRQVIAYDPDGGRVWQHRTDDLVADAAASGSRLIIAVYGTGIQALDLRTGRLLWQVSTDAATGLLTADATQVAYGDSDETSHRLDARTGRQLGWSDGDSLGGVGLFDGSLLTLRNHFLYGRDLQGKQYVLNVRAGAVDEFHVTGQLGVVTGSAGVALIDLGTGRQLGTTPAAIGAVDGPGGVLVVGGSATTVYIGDGPSRASWPIKLPDDVYAQNLGLGSWGAVIVHGDSAEVIA</sequence>
<evidence type="ECO:0000259" key="1">
    <source>
        <dbReference type="Pfam" id="PF13360"/>
    </source>
</evidence>
<evidence type="ECO:0000313" key="2">
    <source>
        <dbReference type="EMBL" id="GGL74266.1"/>
    </source>
</evidence>
<dbReference type="AlphaFoldDB" id="A0A917SFT8"/>
<dbReference type="InterPro" id="IPR018391">
    <property type="entry name" value="PQQ_b-propeller_rpt"/>
</dbReference>
<comment type="caution">
    <text evidence="2">The sequence shown here is derived from an EMBL/GenBank/DDBJ whole genome shotgun (WGS) entry which is preliminary data.</text>
</comment>
<reference evidence="2" key="2">
    <citation type="submission" date="2020-09" db="EMBL/GenBank/DDBJ databases">
        <authorList>
            <person name="Sun Q."/>
            <person name="Zhou Y."/>
        </authorList>
    </citation>
    <scope>NUCLEOTIDE SEQUENCE</scope>
    <source>
        <strain evidence="2">CGMCC 4.7306</strain>
    </source>
</reference>
<gene>
    <name evidence="2" type="ORF">GCM10011575_35640</name>
</gene>
<proteinExistence type="predicted"/>
<protein>
    <recommendedName>
        <fullName evidence="1">Pyrrolo-quinoline quinone repeat domain-containing protein</fullName>
    </recommendedName>
</protein>
<name>A0A917SFT8_9ACTN</name>
<dbReference type="RefSeq" id="WP_188896732.1">
    <property type="nucleotide sequence ID" value="NZ_BMMZ01000010.1"/>
</dbReference>
<dbReference type="SUPFAM" id="SSF50998">
    <property type="entry name" value="Quinoprotein alcohol dehydrogenase-like"/>
    <property type="match status" value="1"/>
</dbReference>
<reference evidence="2" key="1">
    <citation type="journal article" date="2014" name="Int. J. Syst. Evol. Microbiol.">
        <title>Complete genome sequence of Corynebacterium casei LMG S-19264T (=DSM 44701T), isolated from a smear-ripened cheese.</title>
        <authorList>
            <consortium name="US DOE Joint Genome Institute (JGI-PGF)"/>
            <person name="Walter F."/>
            <person name="Albersmeier A."/>
            <person name="Kalinowski J."/>
            <person name="Ruckert C."/>
        </authorList>
    </citation>
    <scope>NUCLEOTIDE SEQUENCE</scope>
    <source>
        <strain evidence="2">CGMCC 4.7306</strain>
    </source>
</reference>
<dbReference type="InterPro" id="IPR015943">
    <property type="entry name" value="WD40/YVTN_repeat-like_dom_sf"/>
</dbReference>
<dbReference type="Gene3D" id="2.130.10.10">
    <property type="entry name" value="YVTN repeat-like/Quinoprotein amine dehydrogenase"/>
    <property type="match status" value="1"/>
</dbReference>
<dbReference type="InterPro" id="IPR002372">
    <property type="entry name" value="PQQ_rpt_dom"/>
</dbReference>
<dbReference type="SMART" id="SM00564">
    <property type="entry name" value="PQQ"/>
    <property type="match status" value="2"/>
</dbReference>
<dbReference type="Proteomes" id="UP000613840">
    <property type="component" value="Unassembled WGS sequence"/>
</dbReference>
<dbReference type="EMBL" id="BMMZ01000010">
    <property type="protein sequence ID" value="GGL74266.1"/>
    <property type="molecule type" value="Genomic_DNA"/>
</dbReference>
<accession>A0A917SFT8</accession>
<dbReference type="Pfam" id="PF13360">
    <property type="entry name" value="PQQ_2"/>
    <property type="match status" value="1"/>
</dbReference>
<evidence type="ECO:0000313" key="3">
    <source>
        <dbReference type="Proteomes" id="UP000613840"/>
    </source>
</evidence>
<organism evidence="2 3">
    <name type="scientific">Microlunatus endophyticus</name>
    <dbReference type="NCBI Taxonomy" id="1716077"/>
    <lineage>
        <taxon>Bacteria</taxon>
        <taxon>Bacillati</taxon>
        <taxon>Actinomycetota</taxon>
        <taxon>Actinomycetes</taxon>
        <taxon>Propionibacteriales</taxon>
        <taxon>Propionibacteriaceae</taxon>
        <taxon>Microlunatus</taxon>
    </lineage>
</organism>
<dbReference type="InterPro" id="IPR011047">
    <property type="entry name" value="Quinoprotein_ADH-like_sf"/>
</dbReference>
<keyword evidence="3" id="KW-1185">Reference proteome</keyword>
<feature type="domain" description="Pyrrolo-quinoline quinone repeat" evidence="1">
    <location>
        <begin position="328"/>
        <end position="462"/>
    </location>
</feature>